<evidence type="ECO:0000313" key="1">
    <source>
        <dbReference type="EMBL" id="KAJ3550149.1"/>
    </source>
</evidence>
<organism evidence="1 2">
    <name type="scientific">Fusarium decemcellulare</name>
    <dbReference type="NCBI Taxonomy" id="57161"/>
    <lineage>
        <taxon>Eukaryota</taxon>
        <taxon>Fungi</taxon>
        <taxon>Dikarya</taxon>
        <taxon>Ascomycota</taxon>
        <taxon>Pezizomycotina</taxon>
        <taxon>Sordariomycetes</taxon>
        <taxon>Hypocreomycetidae</taxon>
        <taxon>Hypocreales</taxon>
        <taxon>Nectriaceae</taxon>
        <taxon>Fusarium</taxon>
        <taxon>Fusarium decemcellulare species complex</taxon>
    </lineage>
</organism>
<keyword evidence="2" id="KW-1185">Reference proteome</keyword>
<proteinExistence type="predicted"/>
<dbReference type="EMBL" id="JANRMS010000006">
    <property type="protein sequence ID" value="KAJ3550149.1"/>
    <property type="molecule type" value="Genomic_DNA"/>
</dbReference>
<gene>
    <name evidence="1" type="ORF">NM208_g131</name>
</gene>
<name>A0ACC1T0L4_9HYPO</name>
<accession>A0ACC1T0L4</accession>
<sequence>MGFFGDLWDGIKSGSQWVLDHAGDIASAVSTVGKAATSLLAIDTSNADFLASSALYPQSQETRIFGLSSFSRDFTYVSNRLAVEAKKRATGFSHPTSATFNTEDELVGLWRDPNGLSHNGELSQTMYQDLSIFMASLGIPVSYTDNGGNFHDTVVDVGKSLFAGTAAAQLAEALRGDDLITNVTTKVSTEDGIIHAAHAYYPIPMGNEGQPFALHSAIYILYSRPVNSNGVPGTQKLLGPSSRLQGQGGWLVTLQITWSSASTAVEAQEQFKTTLATEYSQLSLLLSHIQGAWQLVKIQTSANGTPAEAKCGVQAAAMAALDQEEGNNHEEPPGKQSVQVRVTDSSWQMPSSMPAHYELQR</sequence>
<evidence type="ECO:0000313" key="2">
    <source>
        <dbReference type="Proteomes" id="UP001148629"/>
    </source>
</evidence>
<dbReference type="Proteomes" id="UP001148629">
    <property type="component" value="Unassembled WGS sequence"/>
</dbReference>
<comment type="caution">
    <text evidence="1">The sequence shown here is derived from an EMBL/GenBank/DDBJ whole genome shotgun (WGS) entry which is preliminary data.</text>
</comment>
<reference evidence="1" key="1">
    <citation type="submission" date="2022-08" db="EMBL/GenBank/DDBJ databases">
        <title>Genome Sequence of Fusarium decemcellulare.</title>
        <authorList>
            <person name="Buettner E."/>
        </authorList>
    </citation>
    <scope>NUCLEOTIDE SEQUENCE</scope>
    <source>
        <strain evidence="1">Babe19</strain>
    </source>
</reference>
<protein>
    <submittedName>
        <fullName evidence="1">Uncharacterized protein</fullName>
    </submittedName>
</protein>